<name>A0A4Q7W2J0_9BURK</name>
<feature type="transmembrane region" description="Helical" evidence="2">
    <location>
        <begin position="80"/>
        <end position="102"/>
    </location>
</feature>
<feature type="transmembrane region" description="Helical" evidence="2">
    <location>
        <begin position="51"/>
        <end position="68"/>
    </location>
</feature>
<dbReference type="Proteomes" id="UP000293671">
    <property type="component" value="Unassembled WGS sequence"/>
</dbReference>
<feature type="compositionally biased region" description="Basic and acidic residues" evidence="1">
    <location>
        <begin position="1"/>
        <end position="15"/>
    </location>
</feature>
<dbReference type="OrthoDB" id="7345733at2"/>
<organism evidence="3 4">
    <name type="scientific">Rivibacter subsaxonicus</name>
    <dbReference type="NCBI Taxonomy" id="457575"/>
    <lineage>
        <taxon>Bacteria</taxon>
        <taxon>Pseudomonadati</taxon>
        <taxon>Pseudomonadota</taxon>
        <taxon>Betaproteobacteria</taxon>
        <taxon>Burkholderiales</taxon>
        <taxon>Rivibacter</taxon>
    </lineage>
</organism>
<dbReference type="RefSeq" id="WP_130430587.1">
    <property type="nucleotide sequence ID" value="NZ_SHKP01000004.1"/>
</dbReference>
<comment type="caution">
    <text evidence="3">The sequence shown here is derived from an EMBL/GenBank/DDBJ whole genome shotgun (WGS) entry which is preliminary data.</text>
</comment>
<keyword evidence="2" id="KW-1133">Transmembrane helix</keyword>
<dbReference type="AlphaFoldDB" id="A0A4Q7W2J0"/>
<evidence type="ECO:0000313" key="4">
    <source>
        <dbReference type="Proteomes" id="UP000293671"/>
    </source>
</evidence>
<protein>
    <submittedName>
        <fullName evidence="3">PH (Pleckstrin Homology) domain-containing protein</fullName>
    </submittedName>
</protein>
<keyword evidence="4" id="KW-1185">Reference proteome</keyword>
<evidence type="ECO:0000313" key="3">
    <source>
        <dbReference type="EMBL" id="RZU02869.1"/>
    </source>
</evidence>
<dbReference type="NCBIfam" id="NF040894">
    <property type="entry name" value="puhB_PGC"/>
    <property type="match status" value="1"/>
</dbReference>
<keyword evidence="2" id="KW-0472">Membrane</keyword>
<keyword evidence="2" id="KW-0812">Transmembrane</keyword>
<feature type="region of interest" description="Disordered" evidence="1">
    <location>
        <begin position="1"/>
        <end position="22"/>
    </location>
</feature>
<gene>
    <name evidence="3" type="ORF">EV670_0899</name>
</gene>
<sequence>MKPDFEQPEHEHEFEAAPGLPEPLPAGERLLWQGAPDWRRLAVHAFHVRKLALYFALLLALHATGSIADGRSPADTLAAMLVVLPLPLLAIAIALGLAWLSARTTLYTLTDRRVVLRVGIVLSLTFNLPYRCIESAGLRSLAGGHGDIPLVLKAPDRIAWLHLWPHARPWQLARPQPMLRCVAEASQVARLLSQAWAASNGLASAPSGAEAPASAIPARTAHPALATP</sequence>
<dbReference type="InterPro" id="IPR054839">
    <property type="entry name" value="puhB_PGC"/>
</dbReference>
<reference evidence="3 4" key="1">
    <citation type="submission" date="2019-02" db="EMBL/GenBank/DDBJ databases">
        <title>Genomic Encyclopedia of Type Strains, Phase IV (KMG-IV): sequencing the most valuable type-strain genomes for metagenomic binning, comparative biology and taxonomic classification.</title>
        <authorList>
            <person name="Goeker M."/>
        </authorList>
    </citation>
    <scope>NUCLEOTIDE SEQUENCE [LARGE SCALE GENOMIC DNA]</scope>
    <source>
        <strain evidence="3 4">DSM 19570</strain>
    </source>
</reference>
<dbReference type="EMBL" id="SHKP01000004">
    <property type="protein sequence ID" value="RZU02869.1"/>
    <property type="molecule type" value="Genomic_DNA"/>
</dbReference>
<evidence type="ECO:0000256" key="1">
    <source>
        <dbReference type="SAM" id="MobiDB-lite"/>
    </source>
</evidence>
<proteinExistence type="predicted"/>
<accession>A0A4Q7W2J0</accession>
<evidence type="ECO:0000256" key="2">
    <source>
        <dbReference type="SAM" id="Phobius"/>
    </source>
</evidence>